<protein>
    <submittedName>
        <fullName evidence="2">Uncharacterized protein</fullName>
    </submittedName>
</protein>
<evidence type="ECO:0000313" key="2">
    <source>
        <dbReference type="EMBL" id="TPG55420.1"/>
    </source>
</evidence>
<proteinExistence type="predicted"/>
<feature type="signal peptide" evidence="1">
    <location>
        <begin position="1"/>
        <end position="18"/>
    </location>
</feature>
<gene>
    <name evidence="2" type="ORF">EAH77_23660</name>
</gene>
<reference evidence="2 3" key="1">
    <citation type="journal article" date="2019" name="Environ. Microbiol.">
        <title>Species interactions and distinct microbial communities in high Arctic permafrost affected cryosols are associated with the CH4 and CO2 gas fluxes.</title>
        <authorList>
            <person name="Altshuler I."/>
            <person name="Hamel J."/>
            <person name="Turney S."/>
            <person name="Magnuson E."/>
            <person name="Levesque R."/>
            <person name="Greer C."/>
            <person name="Whyte L.G."/>
        </authorList>
    </citation>
    <scope>NUCLEOTIDE SEQUENCE [LARGE SCALE GENOMIC DNA]</scope>
    <source>
        <strain evidence="2 3">E4</strain>
    </source>
</reference>
<organism evidence="2 3">
    <name type="scientific">Ewingella americana</name>
    <dbReference type="NCBI Taxonomy" id="41202"/>
    <lineage>
        <taxon>Bacteria</taxon>
        <taxon>Pseudomonadati</taxon>
        <taxon>Pseudomonadota</taxon>
        <taxon>Gammaproteobacteria</taxon>
        <taxon>Enterobacterales</taxon>
        <taxon>Yersiniaceae</taxon>
        <taxon>Ewingella</taxon>
    </lineage>
</organism>
<dbReference type="AlphaFoldDB" id="A0A502G1L1"/>
<comment type="caution">
    <text evidence="2">The sequence shown here is derived from an EMBL/GenBank/DDBJ whole genome shotgun (WGS) entry which is preliminary data.</text>
</comment>
<evidence type="ECO:0000256" key="1">
    <source>
        <dbReference type="SAM" id="SignalP"/>
    </source>
</evidence>
<dbReference type="RefSeq" id="WP_140475644.1">
    <property type="nucleotide sequence ID" value="NZ_RCZD01000019.1"/>
</dbReference>
<dbReference type="EMBL" id="RCZD01000019">
    <property type="protein sequence ID" value="TPG55420.1"/>
    <property type="molecule type" value="Genomic_DNA"/>
</dbReference>
<keyword evidence="3" id="KW-1185">Reference proteome</keyword>
<feature type="chain" id="PRO_5021210222" evidence="1">
    <location>
        <begin position="19"/>
        <end position="137"/>
    </location>
</feature>
<dbReference type="OrthoDB" id="9096196at2"/>
<evidence type="ECO:0000313" key="3">
    <source>
        <dbReference type="Proteomes" id="UP000317663"/>
    </source>
</evidence>
<keyword evidence="1" id="KW-0732">Signal</keyword>
<accession>A0A502G1L1</accession>
<dbReference type="Proteomes" id="UP000317663">
    <property type="component" value="Unassembled WGS sequence"/>
</dbReference>
<name>A0A502G1L1_9GAMM</name>
<sequence length="137" mass="15657">MNKIIFLLGFCISFNALASLDKYVGCFSSDTKKINVKFVSISDDNIPLSYVIYKNAQQPIPLIFSKKDEEEVGDGRPAEKTTTWLEVIDGKFNGQYIVMSQGARYYSFIYKNKNGKQVSLNENLDAYNDDHSDCIWR</sequence>